<keyword evidence="6 7" id="KW-0998">Cell outer membrane</keyword>
<comment type="subcellular location">
    <subcellularLocation>
        <location evidence="1 7">Cell outer membrane</location>
        <topology evidence="1 7">Multi-pass membrane protein</topology>
    </subcellularLocation>
</comment>
<evidence type="ECO:0000313" key="11">
    <source>
        <dbReference type="Proteomes" id="UP000033035"/>
    </source>
</evidence>
<dbReference type="NCBIfam" id="TIGR04057">
    <property type="entry name" value="SusC_RagA_signa"/>
    <property type="match status" value="1"/>
</dbReference>
<accession>A0A0F5JC98</accession>
<keyword evidence="4 7" id="KW-0812">Transmembrane</keyword>
<dbReference type="InterPro" id="IPR036942">
    <property type="entry name" value="Beta-barrel_TonB_sf"/>
</dbReference>
<dbReference type="NCBIfam" id="TIGR04056">
    <property type="entry name" value="OMP_RagA_SusC"/>
    <property type="match status" value="1"/>
</dbReference>
<evidence type="ECO:0000256" key="2">
    <source>
        <dbReference type="ARBA" id="ARBA00022448"/>
    </source>
</evidence>
<dbReference type="InterPro" id="IPR012910">
    <property type="entry name" value="Plug_dom"/>
</dbReference>
<dbReference type="InterPro" id="IPR023997">
    <property type="entry name" value="TonB-dep_OMP_SusC/RagA_CS"/>
</dbReference>
<dbReference type="Gene3D" id="2.60.40.1120">
    <property type="entry name" value="Carboxypeptidase-like, regulatory domain"/>
    <property type="match status" value="1"/>
</dbReference>
<dbReference type="Gene3D" id="2.170.130.10">
    <property type="entry name" value="TonB-dependent receptor, plug domain"/>
    <property type="match status" value="1"/>
</dbReference>
<dbReference type="InterPro" id="IPR037066">
    <property type="entry name" value="Plug_dom_sf"/>
</dbReference>
<dbReference type="FunFam" id="2.60.40.1120:FF:000003">
    <property type="entry name" value="Outer membrane protein Omp121"/>
    <property type="match status" value="1"/>
</dbReference>
<comment type="similarity">
    <text evidence="7">Belongs to the TonB-dependent receptor family.</text>
</comment>
<comment type="caution">
    <text evidence="10">The sequence shown here is derived from an EMBL/GenBank/DDBJ whole genome shotgun (WGS) entry which is preliminary data.</text>
</comment>
<dbReference type="InterPro" id="IPR023996">
    <property type="entry name" value="TonB-dep_OMP_SusC/RagA"/>
</dbReference>
<evidence type="ECO:0000256" key="7">
    <source>
        <dbReference type="PROSITE-ProRule" id="PRU01360"/>
    </source>
</evidence>
<dbReference type="STRING" id="1203610.HMPREF1536_02863"/>
<dbReference type="Pfam" id="PF13715">
    <property type="entry name" value="CarbopepD_reg_2"/>
    <property type="match status" value="1"/>
</dbReference>
<dbReference type="GO" id="GO:0009279">
    <property type="term" value="C:cell outer membrane"/>
    <property type="evidence" value="ECO:0007669"/>
    <property type="project" value="UniProtKB-SubCell"/>
</dbReference>
<evidence type="ECO:0000256" key="1">
    <source>
        <dbReference type="ARBA" id="ARBA00004571"/>
    </source>
</evidence>
<dbReference type="RefSeq" id="WP_081693408.1">
    <property type="nucleotide sequence ID" value="NZ_KE386764.1"/>
</dbReference>
<reference evidence="10 11" key="1">
    <citation type="submission" date="2013-04" db="EMBL/GenBank/DDBJ databases">
        <title>The Genome Sequence of Parabacteroides gordonii DSM 23371.</title>
        <authorList>
            <consortium name="The Broad Institute Genomics Platform"/>
            <person name="Earl A."/>
            <person name="Ward D."/>
            <person name="Feldgarden M."/>
            <person name="Gevers D."/>
            <person name="Martens E."/>
            <person name="Sakamoto M."/>
            <person name="Benno Y."/>
            <person name="Suzuki N."/>
            <person name="Matsunaga N."/>
            <person name="Koshihara K."/>
            <person name="Seki M."/>
            <person name="Komiya H."/>
            <person name="Walker B."/>
            <person name="Young S."/>
            <person name="Zeng Q."/>
            <person name="Gargeya S."/>
            <person name="Fitzgerald M."/>
            <person name="Haas B."/>
            <person name="Abouelleil A."/>
            <person name="Allen A.W."/>
            <person name="Alvarado L."/>
            <person name="Arachchi H.M."/>
            <person name="Berlin A.M."/>
            <person name="Chapman S.B."/>
            <person name="Gainer-Dewar J."/>
            <person name="Goldberg J."/>
            <person name="Griggs A."/>
            <person name="Gujja S."/>
            <person name="Hansen M."/>
            <person name="Howarth C."/>
            <person name="Imamovic A."/>
            <person name="Ireland A."/>
            <person name="Larimer J."/>
            <person name="McCowan C."/>
            <person name="Murphy C."/>
            <person name="Pearson M."/>
            <person name="Poon T.W."/>
            <person name="Priest M."/>
            <person name="Roberts A."/>
            <person name="Saif S."/>
            <person name="Shea T."/>
            <person name="Sisk P."/>
            <person name="Sykes S."/>
            <person name="Wortman J."/>
            <person name="Nusbaum C."/>
            <person name="Birren B."/>
        </authorList>
    </citation>
    <scope>NUCLEOTIDE SEQUENCE [LARGE SCALE GENOMIC DNA]</scope>
    <source>
        <strain evidence="10 11">MS-1</strain>
    </source>
</reference>
<evidence type="ECO:0000256" key="5">
    <source>
        <dbReference type="ARBA" id="ARBA00023136"/>
    </source>
</evidence>
<dbReference type="Pfam" id="PF07715">
    <property type="entry name" value="Plug"/>
    <property type="match status" value="1"/>
</dbReference>
<gene>
    <name evidence="10" type="ORF">HMPREF1536_02863</name>
</gene>
<dbReference type="Proteomes" id="UP000033035">
    <property type="component" value="Unassembled WGS sequence"/>
</dbReference>
<dbReference type="HOGENOM" id="CLU_004317_0_2_10"/>
<dbReference type="EMBL" id="AQHW01000015">
    <property type="protein sequence ID" value="KKB55394.1"/>
    <property type="molecule type" value="Genomic_DNA"/>
</dbReference>
<dbReference type="InterPro" id="IPR011662">
    <property type="entry name" value="Secretin/TonB_short_N"/>
</dbReference>
<dbReference type="FunFam" id="2.170.130.10:FF:000008">
    <property type="entry name" value="SusC/RagA family TonB-linked outer membrane protein"/>
    <property type="match status" value="1"/>
</dbReference>
<dbReference type="Pfam" id="PF07660">
    <property type="entry name" value="STN"/>
    <property type="match status" value="1"/>
</dbReference>
<evidence type="ECO:0000256" key="8">
    <source>
        <dbReference type="SAM" id="SignalP"/>
    </source>
</evidence>
<sequence length="1118" mass="122963">MRITTFLLLVCIFCSFASTTHSQNMRVSISKSSTQLNKIFSEIEKQTEYLFVYNNQIDVNRKVSVKVKDKQVSQVLDELFEDTNIEYMIQGNHIVLSSKENNIIALQQQQQAGRRISGVVVDGNGEPVIGANVLVKGTTIGNMTDVDGKFAFEIPDNATLVVSYIGYLSQEISTRNKSILKITLQEDTQNIDEIVVVGYGTMKKSDLTGASGSVKEDALAQRTVTSFGQALSGRVSGVNISTNSGRPGGRASIRIRGNSSISVTNDPLYVVDGVILNVSTLTNGTSPIDYLNPNDIKSVEVLKDASATAIYGARGANGVILITTKKGEGMGTTIRYDTDFGIGVLPKKLDVLNASEFLQLEELAYANAQKFDPDGWKNGSYKDPKLKRTDPRLFDSNGRPLYDTDWQDETIRNAFSQTHQISVSNTKGGDSYGLSVGFRGEDGLIIESYLKRYSARFFMDSELTKWLKVGGSLSYAYQQERQTDSMGDGGITVGRQIVEALPFLPVRYEDGTFAGNNDYPGMEGGNSPVQVAKDRNYTMETQTMLGNVYANITLMPGLEFRSVLGANIINQKSGYYGGRQLIWISSPNGSASVNNNRNNSWQFENYLTYNKEFARMHSLTGMVGLSWQHVDNASATASATGFEDDFFQYNNLGIGTSPTAASNANAYGLNSYFARVNYGFKSKYLLTATARLDGSSKFGQSNRYAFFPSVGAAWRISEEAFLKPVTAISNMKLRASYGLTGNSETGAYASQGSLGNYTTVFGSSKASGIGVSSLANPDLKWEKTSQVNAGLDIGLLDNRINLEMDVYYKKTTDMLLNAPVPASSGFTSITKNIGSMSNKGFEFSINTVNIRNENFTWESTFNISFNKNKVLALSEGGDDIYPGPDILSSSNNIIRVGEPVGSFYGYKRLGTWSTDEAAEAAKYNLRPGDLKLWDRNNDGQINDLDRMIIGKGIPDGYGTFSNSFRYKNFDLVVDLQYMFGNDVMDISKHSAEDRTGIANSYKTVLNAWTPENQNTMIAQIRPTGAGYTTNIDSHFIEDGSFLRGKNLVVGYTFPSELTNKFYVKYLRIYGSVQNFFLITKYNGYDPEVSDATQTFAQGITVFGYPKPRTFTIGLNVSF</sequence>
<name>A0A0F5JC98_9BACT</name>
<dbReference type="SUPFAM" id="SSF49464">
    <property type="entry name" value="Carboxypeptidase regulatory domain-like"/>
    <property type="match status" value="1"/>
</dbReference>
<feature type="signal peptide" evidence="8">
    <location>
        <begin position="1"/>
        <end position="22"/>
    </location>
</feature>
<dbReference type="PATRIC" id="fig|1203610.3.peg.2930"/>
<protein>
    <submittedName>
        <fullName evidence="10">SusC/RagA family TonB-linked outer membrane protein</fullName>
    </submittedName>
</protein>
<feature type="domain" description="Secretin/TonB short N-terminal" evidence="9">
    <location>
        <begin position="49"/>
        <end position="99"/>
    </location>
</feature>
<evidence type="ECO:0000259" key="9">
    <source>
        <dbReference type="SMART" id="SM00965"/>
    </source>
</evidence>
<dbReference type="Gene3D" id="2.40.170.20">
    <property type="entry name" value="TonB-dependent receptor, beta-barrel domain"/>
    <property type="match status" value="1"/>
</dbReference>
<proteinExistence type="inferred from homology"/>
<feature type="chain" id="PRO_5002489062" evidence="8">
    <location>
        <begin position="23"/>
        <end position="1118"/>
    </location>
</feature>
<evidence type="ECO:0000256" key="6">
    <source>
        <dbReference type="ARBA" id="ARBA00023237"/>
    </source>
</evidence>
<keyword evidence="5 7" id="KW-0472">Membrane</keyword>
<dbReference type="AlphaFoldDB" id="A0A0F5JC98"/>
<keyword evidence="2 7" id="KW-0813">Transport</keyword>
<organism evidence="10 11">
    <name type="scientific">Parabacteroides gordonii MS-1 = DSM 23371</name>
    <dbReference type="NCBI Taxonomy" id="1203610"/>
    <lineage>
        <taxon>Bacteria</taxon>
        <taxon>Pseudomonadati</taxon>
        <taxon>Bacteroidota</taxon>
        <taxon>Bacteroidia</taxon>
        <taxon>Bacteroidales</taxon>
        <taxon>Tannerellaceae</taxon>
        <taxon>Parabacteroides</taxon>
    </lineage>
</organism>
<evidence type="ECO:0000313" key="10">
    <source>
        <dbReference type="EMBL" id="KKB55394.1"/>
    </source>
</evidence>
<dbReference type="Gene3D" id="3.55.50.30">
    <property type="match status" value="1"/>
</dbReference>
<evidence type="ECO:0000256" key="3">
    <source>
        <dbReference type="ARBA" id="ARBA00022452"/>
    </source>
</evidence>
<keyword evidence="11" id="KW-1185">Reference proteome</keyword>
<dbReference type="SUPFAM" id="SSF56935">
    <property type="entry name" value="Porins"/>
    <property type="match status" value="1"/>
</dbReference>
<dbReference type="InterPro" id="IPR039426">
    <property type="entry name" value="TonB-dep_rcpt-like"/>
</dbReference>
<keyword evidence="3 7" id="KW-1134">Transmembrane beta strand</keyword>
<dbReference type="SMART" id="SM00965">
    <property type="entry name" value="STN"/>
    <property type="match status" value="1"/>
</dbReference>
<dbReference type="PROSITE" id="PS52016">
    <property type="entry name" value="TONB_DEPENDENT_REC_3"/>
    <property type="match status" value="1"/>
</dbReference>
<evidence type="ECO:0000256" key="4">
    <source>
        <dbReference type="ARBA" id="ARBA00022692"/>
    </source>
</evidence>
<keyword evidence="8" id="KW-0732">Signal</keyword>
<dbReference type="InterPro" id="IPR008969">
    <property type="entry name" value="CarboxyPept-like_regulatory"/>
</dbReference>